<gene>
    <name evidence="6" type="ORF">EJ08DRAFT_225545</name>
</gene>
<organism evidence="6 7">
    <name type="scientific">Tothia fuscella</name>
    <dbReference type="NCBI Taxonomy" id="1048955"/>
    <lineage>
        <taxon>Eukaryota</taxon>
        <taxon>Fungi</taxon>
        <taxon>Dikarya</taxon>
        <taxon>Ascomycota</taxon>
        <taxon>Pezizomycotina</taxon>
        <taxon>Dothideomycetes</taxon>
        <taxon>Pleosporomycetidae</taxon>
        <taxon>Venturiales</taxon>
        <taxon>Cylindrosympodiaceae</taxon>
        <taxon>Tothia</taxon>
    </lineage>
</organism>
<dbReference type="PANTHER" id="PTHR43618:SF18">
    <property type="entry name" value="SHORT CHAIN DEHYDROGENASE_REDUCTASE FAMILY (AFU_ORTHOLOGUE AFUA_5G12480)"/>
    <property type="match status" value="1"/>
</dbReference>
<keyword evidence="3" id="KW-0560">Oxidoreductase</keyword>
<evidence type="ECO:0000313" key="6">
    <source>
        <dbReference type="EMBL" id="KAF2436087.1"/>
    </source>
</evidence>
<evidence type="ECO:0000256" key="2">
    <source>
        <dbReference type="ARBA" id="ARBA00022857"/>
    </source>
</evidence>
<name>A0A9P4U4L7_9PEZI</name>
<protein>
    <submittedName>
        <fullName evidence="6">NAD(P)-binding protein</fullName>
    </submittedName>
</protein>
<sequence length="308" mass="32153">MAATDTTNPSDLFSAKDLVIVITGGGSGIGLAFATALHNTGAKKVYILGRRAETLHSAAESLDKTKTAVVPLICDVTDPFNVKAVVETIEKDVGYIDVLINNAGISGPNHTKAHTAETLQELQEILLSNWSGWGNTFAINTSAVVGVSAAFLHLLDKGNGRRGWGIGKLSVGGEPRKRKEVEGVESSDLRTSQIITVSSIASFNRYVTAGLAYAGSKAGATALGKALSTMLGPWGIRSNVIAPGIFPSEMTTHAPPQFPFDKIPAGRQGTNEELAGTILYLVGKGGAYVNGNVSVVDGGRLSQMPATY</sequence>
<feature type="domain" description="Ketoreductase" evidence="5">
    <location>
        <begin position="18"/>
        <end position="236"/>
    </location>
</feature>
<reference evidence="6" key="1">
    <citation type="journal article" date="2020" name="Stud. Mycol.">
        <title>101 Dothideomycetes genomes: a test case for predicting lifestyles and emergence of pathogens.</title>
        <authorList>
            <person name="Haridas S."/>
            <person name="Albert R."/>
            <person name="Binder M."/>
            <person name="Bloem J."/>
            <person name="Labutti K."/>
            <person name="Salamov A."/>
            <person name="Andreopoulos B."/>
            <person name="Baker S."/>
            <person name="Barry K."/>
            <person name="Bills G."/>
            <person name="Bluhm B."/>
            <person name="Cannon C."/>
            <person name="Castanera R."/>
            <person name="Culley D."/>
            <person name="Daum C."/>
            <person name="Ezra D."/>
            <person name="Gonzalez J."/>
            <person name="Henrissat B."/>
            <person name="Kuo A."/>
            <person name="Liang C."/>
            <person name="Lipzen A."/>
            <person name="Lutzoni F."/>
            <person name="Magnuson J."/>
            <person name="Mondo S."/>
            <person name="Nolan M."/>
            <person name="Ohm R."/>
            <person name="Pangilinan J."/>
            <person name="Park H.-J."/>
            <person name="Ramirez L."/>
            <person name="Alfaro M."/>
            <person name="Sun H."/>
            <person name="Tritt A."/>
            <person name="Yoshinaga Y."/>
            <person name="Zwiers L.-H."/>
            <person name="Turgeon B."/>
            <person name="Goodwin S."/>
            <person name="Spatafora J."/>
            <person name="Crous P."/>
            <person name="Grigoriev I."/>
        </authorList>
    </citation>
    <scope>NUCLEOTIDE SEQUENCE</scope>
    <source>
        <strain evidence="6">CBS 130266</strain>
    </source>
</reference>
<dbReference type="PRINTS" id="PR00080">
    <property type="entry name" value="SDRFAMILY"/>
</dbReference>
<accession>A0A9P4U4L7</accession>
<dbReference type="InterPro" id="IPR020904">
    <property type="entry name" value="Sc_DH/Rdtase_CS"/>
</dbReference>
<dbReference type="Pfam" id="PF13561">
    <property type="entry name" value="adh_short_C2"/>
    <property type="match status" value="1"/>
</dbReference>
<dbReference type="InterPro" id="IPR052178">
    <property type="entry name" value="Sec_Metab_Biosynth_SDR"/>
</dbReference>
<dbReference type="Proteomes" id="UP000800235">
    <property type="component" value="Unassembled WGS sequence"/>
</dbReference>
<evidence type="ECO:0000256" key="1">
    <source>
        <dbReference type="ARBA" id="ARBA00006484"/>
    </source>
</evidence>
<dbReference type="Gene3D" id="3.40.50.720">
    <property type="entry name" value="NAD(P)-binding Rossmann-like Domain"/>
    <property type="match status" value="1"/>
</dbReference>
<comment type="caution">
    <text evidence="6">The sequence shown here is derived from an EMBL/GenBank/DDBJ whole genome shotgun (WGS) entry which is preliminary data.</text>
</comment>
<evidence type="ECO:0000313" key="7">
    <source>
        <dbReference type="Proteomes" id="UP000800235"/>
    </source>
</evidence>
<dbReference type="InterPro" id="IPR057326">
    <property type="entry name" value="KR_dom"/>
</dbReference>
<dbReference type="SMART" id="SM00822">
    <property type="entry name" value="PKS_KR"/>
    <property type="match status" value="1"/>
</dbReference>
<comment type="similarity">
    <text evidence="1 4">Belongs to the short-chain dehydrogenases/reductases (SDR) family.</text>
</comment>
<dbReference type="AlphaFoldDB" id="A0A9P4U4L7"/>
<dbReference type="GO" id="GO:0016491">
    <property type="term" value="F:oxidoreductase activity"/>
    <property type="evidence" value="ECO:0007669"/>
    <property type="project" value="UniProtKB-KW"/>
</dbReference>
<evidence type="ECO:0000256" key="4">
    <source>
        <dbReference type="RuleBase" id="RU000363"/>
    </source>
</evidence>
<dbReference type="InterPro" id="IPR002347">
    <property type="entry name" value="SDR_fam"/>
</dbReference>
<dbReference type="PANTHER" id="PTHR43618">
    <property type="entry name" value="7-ALPHA-HYDROXYSTEROID DEHYDROGENASE"/>
    <property type="match status" value="1"/>
</dbReference>
<keyword evidence="7" id="KW-1185">Reference proteome</keyword>
<dbReference type="PROSITE" id="PS00061">
    <property type="entry name" value="ADH_SHORT"/>
    <property type="match status" value="1"/>
</dbReference>
<dbReference type="OrthoDB" id="2898618at2759"/>
<keyword evidence="2" id="KW-0521">NADP</keyword>
<dbReference type="PRINTS" id="PR00081">
    <property type="entry name" value="GDHRDH"/>
</dbReference>
<evidence type="ECO:0000259" key="5">
    <source>
        <dbReference type="SMART" id="SM00822"/>
    </source>
</evidence>
<dbReference type="InterPro" id="IPR036291">
    <property type="entry name" value="NAD(P)-bd_dom_sf"/>
</dbReference>
<evidence type="ECO:0000256" key="3">
    <source>
        <dbReference type="ARBA" id="ARBA00023002"/>
    </source>
</evidence>
<proteinExistence type="inferred from homology"/>
<dbReference type="SUPFAM" id="SSF51735">
    <property type="entry name" value="NAD(P)-binding Rossmann-fold domains"/>
    <property type="match status" value="1"/>
</dbReference>
<dbReference type="Pfam" id="PF00106">
    <property type="entry name" value="adh_short"/>
    <property type="match status" value="1"/>
</dbReference>
<dbReference type="CDD" id="cd05233">
    <property type="entry name" value="SDR_c"/>
    <property type="match status" value="1"/>
</dbReference>
<dbReference type="EMBL" id="MU007011">
    <property type="protein sequence ID" value="KAF2436087.1"/>
    <property type="molecule type" value="Genomic_DNA"/>
</dbReference>